<comment type="caution">
    <text evidence="3">The sequence shown here is derived from an EMBL/GenBank/DDBJ whole genome shotgun (WGS) entry which is preliminary data.</text>
</comment>
<proteinExistence type="predicted"/>
<dbReference type="Gene3D" id="3.90.1580.10">
    <property type="entry name" value="paralog of FGE (formylglycine-generating enzyme)"/>
    <property type="match status" value="1"/>
</dbReference>
<organism evidence="3 4">
    <name type="scientific">Paeniglutamicibacter gangotriensis</name>
    <dbReference type="NCBI Taxonomy" id="254787"/>
    <lineage>
        <taxon>Bacteria</taxon>
        <taxon>Bacillati</taxon>
        <taxon>Actinomycetota</taxon>
        <taxon>Actinomycetes</taxon>
        <taxon>Micrococcales</taxon>
        <taxon>Micrococcaceae</taxon>
        <taxon>Paeniglutamicibacter</taxon>
    </lineage>
</organism>
<dbReference type="PANTHER" id="PTHR23150">
    <property type="entry name" value="SULFATASE MODIFYING FACTOR 1, 2"/>
    <property type="match status" value="1"/>
</dbReference>
<reference evidence="3 4" key="1">
    <citation type="submission" date="2019-07" db="EMBL/GenBank/DDBJ databases">
        <title>Analysis of the biochemical properties, biological activity and biotechnological potential of siderophores and biosurfactants produced by Antarctic psychrotolerant bacteria.</title>
        <authorList>
            <person name="Styczynski M."/>
            <person name="Krucon T."/>
            <person name="Decewicz P."/>
            <person name="Dziewit L."/>
        </authorList>
    </citation>
    <scope>NUCLEOTIDE SEQUENCE [LARGE SCALE GENOMIC DNA]</scope>
    <source>
        <strain evidence="3 4">ANT_H27</strain>
    </source>
</reference>
<dbReference type="Proteomes" id="UP000323856">
    <property type="component" value="Unassembled WGS sequence"/>
</dbReference>
<dbReference type="InterPro" id="IPR042095">
    <property type="entry name" value="SUMF_sf"/>
</dbReference>
<feature type="region of interest" description="Disordered" evidence="1">
    <location>
        <begin position="1"/>
        <end position="37"/>
    </location>
</feature>
<evidence type="ECO:0000256" key="1">
    <source>
        <dbReference type="SAM" id="MobiDB-lite"/>
    </source>
</evidence>
<dbReference type="Pfam" id="PF03781">
    <property type="entry name" value="FGE-sulfatase"/>
    <property type="match status" value="1"/>
</dbReference>
<dbReference type="OrthoDB" id="9768004at2"/>
<sequence>MSCCHPAERAHPSGTDVPASAPEKVVTSGAPSAERRPAEQLELAGGDFAMGDPFAEGYVDDGELPVHAVRLSPFAIDATTVTNTEFARFVEATGYRTESELYGYSAVFHLLAQAKTQDILGTAEGAGWWLTVRGADWAHPHGPESSWHEIPEHPVVQVSWNDAQAYCAWAGRILPTEAQWEYAARGGLVAKRYPWGDELHGPDGEHLCNIWQGEFPTHNTLEDGFLGTAPVRTFPPNGYGLYETSGNVWEWCADWFLPKYYRNSPDADPAGPSIGRGRVMRGGSFLCHDSYCNRYRLAARSSNTADSASSNTGFRTVAGAA</sequence>
<evidence type="ECO:0000259" key="2">
    <source>
        <dbReference type="Pfam" id="PF03781"/>
    </source>
</evidence>
<dbReference type="GO" id="GO:0120147">
    <property type="term" value="F:formylglycine-generating oxidase activity"/>
    <property type="evidence" value="ECO:0007669"/>
    <property type="project" value="TreeGrafter"/>
</dbReference>
<feature type="compositionally biased region" description="Basic and acidic residues" evidence="1">
    <location>
        <begin position="1"/>
        <end position="11"/>
    </location>
</feature>
<name>A0A5B0EJR8_9MICC</name>
<feature type="domain" description="Sulfatase-modifying factor enzyme-like" evidence="2">
    <location>
        <begin position="38"/>
        <end position="317"/>
    </location>
</feature>
<dbReference type="RefSeq" id="WP_149618503.1">
    <property type="nucleotide sequence ID" value="NZ_VOBL01000002.1"/>
</dbReference>
<dbReference type="PANTHER" id="PTHR23150:SF19">
    <property type="entry name" value="FORMYLGLYCINE-GENERATING ENZYME"/>
    <property type="match status" value="1"/>
</dbReference>
<dbReference type="InterPro" id="IPR005532">
    <property type="entry name" value="SUMF_dom"/>
</dbReference>
<accession>A0A5B0EJR8</accession>
<gene>
    <name evidence="3" type="ORF">FQ154_01975</name>
</gene>
<dbReference type="InterPro" id="IPR016187">
    <property type="entry name" value="CTDL_fold"/>
</dbReference>
<dbReference type="EMBL" id="VOBL01000002">
    <property type="protein sequence ID" value="KAA0979227.1"/>
    <property type="molecule type" value="Genomic_DNA"/>
</dbReference>
<evidence type="ECO:0000313" key="3">
    <source>
        <dbReference type="EMBL" id="KAA0979227.1"/>
    </source>
</evidence>
<dbReference type="SUPFAM" id="SSF56436">
    <property type="entry name" value="C-type lectin-like"/>
    <property type="match status" value="1"/>
</dbReference>
<dbReference type="InterPro" id="IPR051043">
    <property type="entry name" value="Sulfatase_Mod_Factor_Kinase"/>
</dbReference>
<evidence type="ECO:0000313" key="4">
    <source>
        <dbReference type="Proteomes" id="UP000323856"/>
    </source>
</evidence>
<protein>
    <submittedName>
        <fullName evidence="3">Formylglycine-generating enzyme family protein</fullName>
    </submittedName>
</protein>
<dbReference type="AlphaFoldDB" id="A0A5B0EJR8"/>